<sequence length="198" mass="22695">MNARRISFRFAIDADGVLFNFDASWRICAERMLRRDLPVVQPVYDLSSRYALSRAEMAKVWAAWNTAECWRTVQPISSAINVTRMLIDMGHSVTVVTKLPSEKAAEERRWCLDHHGLFEADLVTVKDSKKSALAKLRPHFYADDLLFHCLEAKDVFVPHIVKIESCGFGEVPDGIEKHKELETAIREFFQTAKRQLVS</sequence>
<name>A0AAE2YQQ7_9PROT</name>
<evidence type="ECO:0000313" key="1">
    <source>
        <dbReference type="EMBL" id="MBU2788612.1"/>
    </source>
</evidence>
<evidence type="ECO:0000313" key="2">
    <source>
        <dbReference type="Proteomes" id="UP001197378"/>
    </source>
</evidence>
<dbReference type="EMBL" id="JAAXYO010000154">
    <property type="protein sequence ID" value="MBU2788612.1"/>
    <property type="molecule type" value="Genomic_DNA"/>
</dbReference>
<comment type="caution">
    <text evidence="1">The sequence shown here is derived from an EMBL/GenBank/DDBJ whole genome shotgun (WGS) entry which is preliminary data.</text>
</comment>
<dbReference type="InterPro" id="IPR036412">
    <property type="entry name" value="HAD-like_sf"/>
</dbReference>
<keyword evidence="2" id="KW-1185">Reference proteome</keyword>
<dbReference type="AlphaFoldDB" id="A0AAE2YQQ7"/>
<gene>
    <name evidence="1" type="ORF">HFQ13_10460</name>
</gene>
<accession>A0AAE2YQQ7</accession>
<dbReference type="Proteomes" id="UP001197378">
    <property type="component" value="Unassembled WGS sequence"/>
</dbReference>
<organism evidence="1 2">
    <name type="scientific">Igneacidithiobacillus copahuensis</name>
    <dbReference type="NCBI Taxonomy" id="2724909"/>
    <lineage>
        <taxon>Bacteria</taxon>
        <taxon>Pseudomonadati</taxon>
        <taxon>Pseudomonadota</taxon>
        <taxon>Acidithiobacillia</taxon>
        <taxon>Acidithiobacillales</taxon>
        <taxon>Acidithiobacillaceae</taxon>
        <taxon>Igneacidithiobacillus</taxon>
    </lineage>
</organism>
<dbReference type="SUPFAM" id="SSF56784">
    <property type="entry name" value="HAD-like"/>
    <property type="match status" value="1"/>
</dbReference>
<reference evidence="1" key="1">
    <citation type="journal article" date="2021" name="ISME J.">
        <title>Genomic evolution of the class Acidithiobacillia: deep-branching Proteobacteria living in extreme acidic conditions.</title>
        <authorList>
            <person name="Moya-Beltran A."/>
            <person name="Beard S."/>
            <person name="Rojas-Villalobos C."/>
            <person name="Issotta F."/>
            <person name="Gallardo Y."/>
            <person name="Ulloa R."/>
            <person name="Giaveno A."/>
            <person name="Degli Esposti M."/>
            <person name="Johnson D.B."/>
            <person name="Quatrini R."/>
        </authorList>
    </citation>
    <scope>NUCLEOTIDE SEQUENCE</scope>
    <source>
        <strain evidence="1">VAN18-1</strain>
    </source>
</reference>
<protein>
    <submittedName>
        <fullName evidence="1">Uncharacterized protein</fullName>
    </submittedName>
</protein>
<dbReference type="InterPro" id="IPR023214">
    <property type="entry name" value="HAD_sf"/>
</dbReference>
<dbReference type="Gene3D" id="1.10.40.40">
    <property type="entry name" value="Deoxyribonucleotidase, domain 2"/>
    <property type="match status" value="1"/>
</dbReference>
<dbReference type="Gene3D" id="3.40.50.1000">
    <property type="entry name" value="HAD superfamily/HAD-like"/>
    <property type="match status" value="1"/>
</dbReference>
<proteinExistence type="predicted"/>
<dbReference type="RefSeq" id="WP_215885667.1">
    <property type="nucleotide sequence ID" value="NZ_JAAXYO010000154.1"/>
</dbReference>